<name>A0A0W7WTJ5_9ACTN</name>
<organism evidence="4 5">
    <name type="scientific">Streptomyces silvensis</name>
    <dbReference type="NCBI Taxonomy" id="1765722"/>
    <lineage>
        <taxon>Bacteria</taxon>
        <taxon>Bacillati</taxon>
        <taxon>Actinomycetota</taxon>
        <taxon>Actinomycetes</taxon>
        <taxon>Kitasatosporales</taxon>
        <taxon>Streptomycetaceae</taxon>
        <taxon>Streptomyces</taxon>
    </lineage>
</organism>
<dbReference type="EMBL" id="LOCL01000062">
    <property type="protein sequence ID" value="KUF13888.1"/>
    <property type="molecule type" value="Genomic_DNA"/>
</dbReference>
<dbReference type="PANTHER" id="PTHR30163">
    <property type="entry name" value="MEMBRANE-BOUND LYTIC MUREIN TRANSGLYCOSYLASE B"/>
    <property type="match status" value="1"/>
</dbReference>
<evidence type="ECO:0000256" key="1">
    <source>
        <dbReference type="SAM" id="MobiDB-lite"/>
    </source>
</evidence>
<dbReference type="OrthoDB" id="9796191at2"/>
<evidence type="ECO:0000256" key="2">
    <source>
        <dbReference type="SAM" id="SignalP"/>
    </source>
</evidence>
<dbReference type="Proteomes" id="UP000054804">
    <property type="component" value="Unassembled WGS sequence"/>
</dbReference>
<feature type="domain" description="Transglycosylase SLT" evidence="3">
    <location>
        <begin position="180"/>
        <end position="224"/>
    </location>
</feature>
<gene>
    <name evidence="4" type="ORF">AT728_01120</name>
</gene>
<feature type="signal peptide" evidence="2">
    <location>
        <begin position="1"/>
        <end position="27"/>
    </location>
</feature>
<dbReference type="Pfam" id="PF13406">
    <property type="entry name" value="SLT_2"/>
    <property type="match status" value="1"/>
</dbReference>
<feature type="compositionally biased region" description="Basic and acidic residues" evidence="1">
    <location>
        <begin position="317"/>
        <end position="329"/>
    </location>
</feature>
<keyword evidence="2" id="KW-0732">Signal</keyword>
<feature type="region of interest" description="Disordered" evidence="1">
    <location>
        <begin position="27"/>
        <end position="91"/>
    </location>
</feature>
<feature type="compositionally biased region" description="Pro residues" evidence="1">
    <location>
        <begin position="284"/>
        <end position="311"/>
    </location>
</feature>
<dbReference type="PROSITE" id="PS51318">
    <property type="entry name" value="TAT"/>
    <property type="match status" value="1"/>
</dbReference>
<evidence type="ECO:0000259" key="3">
    <source>
        <dbReference type="Pfam" id="PF13406"/>
    </source>
</evidence>
<reference evidence="4 5" key="1">
    <citation type="submission" date="2015-12" db="EMBL/GenBank/DDBJ databases">
        <title>Draft genome sequence of Streptomyces silvensis ATCC 53525, a producer of novel hormone antagonists.</title>
        <authorList>
            <person name="Johnston C.W."/>
            <person name="Li Y."/>
            <person name="Magarvey N.A."/>
        </authorList>
    </citation>
    <scope>NUCLEOTIDE SEQUENCE [LARGE SCALE GENOMIC DNA]</scope>
    <source>
        <strain evidence="4 5">ATCC 53525</strain>
    </source>
</reference>
<keyword evidence="5" id="KW-1185">Reference proteome</keyword>
<sequence length="592" mass="60913">MAAVFGRRMRRTAVTTAVAAAAVAALAASQAPGATSDDARDDRAGAAGSSPAPDGDSATGNSPYYTDLPPLKSPAPPTGKPGEGGVGTGEREAGLPATVLDAYKKAETAVRTDKPGCNLPWQLLAAIGKVESGQARGGRVDADGTTITPILGPVLDGNGFAMIKDSDNGAYDGDTTHDRAVGPMQFIPSTWAFAGKDGNADGKKDPNNIYDAALAAAHYLCANGRDLAVDDDLHAAILSYNRSTEYLNTVLSWLEYYRKGTHEVPDGTGVLPDDRSDTTRPVQPTRPAPRPSSPPTIPAPGPKPLPSPSPHKPSKQPGEKPGGKPDQAHRPGTPEPSTGTHKPPKPGDGSTGNPKPPRPSKPSEQVARLQNAGADELTATAGDAFEERVAVKAETGSGLGVAKVKVRFTVSGDTDTRFEGGARSVTVTTTATGTATAPELRAGERTGEFTVRARVVERSLSAVEVPATVTARTADTLKRLDDKPLICAPGQEFAEPLGFKATYKGESAAGVAATATLIKSAGNGTANDKGPYFKDADGKPVRALKGLTTDAEGKLLLPKLYADDTAGTYLLRVVTNGGATLTVELKVAAPAA</sequence>
<feature type="region of interest" description="Disordered" evidence="1">
    <location>
        <begin position="263"/>
        <end position="369"/>
    </location>
</feature>
<feature type="chain" id="PRO_5039641103" evidence="2">
    <location>
        <begin position="28"/>
        <end position="592"/>
    </location>
</feature>
<dbReference type="GO" id="GO:0009253">
    <property type="term" value="P:peptidoglycan catabolic process"/>
    <property type="evidence" value="ECO:0007669"/>
    <property type="project" value="TreeGrafter"/>
</dbReference>
<accession>A0A0W7WTJ5</accession>
<protein>
    <submittedName>
        <fullName evidence="4">Lytic transglycosylase</fullName>
    </submittedName>
</protein>
<dbReference type="InterPro" id="IPR023346">
    <property type="entry name" value="Lysozyme-like_dom_sf"/>
</dbReference>
<evidence type="ECO:0000313" key="5">
    <source>
        <dbReference type="Proteomes" id="UP000054804"/>
    </source>
</evidence>
<dbReference type="CDD" id="cd13399">
    <property type="entry name" value="Slt35-like"/>
    <property type="match status" value="1"/>
</dbReference>
<dbReference type="GO" id="GO:0008933">
    <property type="term" value="F:peptidoglycan lytic transglycosylase activity"/>
    <property type="evidence" value="ECO:0007669"/>
    <property type="project" value="TreeGrafter"/>
</dbReference>
<dbReference type="SUPFAM" id="SSF53955">
    <property type="entry name" value="Lysozyme-like"/>
    <property type="match status" value="1"/>
</dbReference>
<dbReference type="PANTHER" id="PTHR30163:SF8">
    <property type="entry name" value="LYTIC MUREIN TRANSGLYCOSYLASE"/>
    <property type="match status" value="1"/>
</dbReference>
<evidence type="ECO:0000313" key="4">
    <source>
        <dbReference type="EMBL" id="KUF13888.1"/>
    </source>
</evidence>
<dbReference type="STRING" id="1765722.AT728_01120"/>
<proteinExistence type="predicted"/>
<dbReference type="InterPro" id="IPR006311">
    <property type="entry name" value="TAT_signal"/>
</dbReference>
<comment type="caution">
    <text evidence="4">The sequence shown here is derived from an EMBL/GenBank/DDBJ whole genome shotgun (WGS) entry which is preliminary data.</text>
</comment>
<dbReference type="InterPro" id="IPR031304">
    <property type="entry name" value="SLT_2"/>
</dbReference>
<dbReference type="RefSeq" id="WP_058851645.1">
    <property type="nucleotide sequence ID" value="NZ_LOCL01000062.1"/>
</dbReference>
<dbReference type="AlphaFoldDB" id="A0A0W7WTJ5"/>
<feature type="compositionally biased region" description="Low complexity" evidence="1">
    <location>
        <begin position="45"/>
        <end position="58"/>
    </location>
</feature>
<dbReference type="Gene3D" id="1.10.530.10">
    <property type="match status" value="1"/>
</dbReference>
<dbReference type="InterPro" id="IPR043426">
    <property type="entry name" value="MltB-like"/>
</dbReference>